<reference evidence="1 2" key="1">
    <citation type="journal article" date="2013" name="Nat. Genet.">
        <title>The genome of the hydatid tapeworm Echinococcus granulosus.</title>
        <authorList>
            <person name="Zheng H."/>
            <person name="Zhang W."/>
            <person name="Zhang L."/>
            <person name="Zhang Z."/>
            <person name="Li J."/>
            <person name="Lu G."/>
            <person name="Zhu Y."/>
            <person name="Wang Y."/>
            <person name="Huang Y."/>
            <person name="Liu J."/>
            <person name="Kang H."/>
            <person name="Chen J."/>
            <person name="Wang L."/>
            <person name="Chen A."/>
            <person name="Yu S."/>
            <person name="Gao Z."/>
            <person name="Jin L."/>
            <person name="Gu W."/>
            <person name="Wang Z."/>
            <person name="Zhao L."/>
            <person name="Shi B."/>
            <person name="Wen H."/>
            <person name="Lin R."/>
            <person name="Jones M.K."/>
            <person name="Brejova B."/>
            <person name="Vinar T."/>
            <person name="Zhao G."/>
            <person name="McManus D.P."/>
            <person name="Chen Z."/>
            <person name="Zhou Y."/>
            <person name="Wang S."/>
        </authorList>
    </citation>
    <scope>NUCLEOTIDE SEQUENCE [LARGE SCALE GENOMIC DNA]</scope>
</reference>
<dbReference type="CTD" id="36346892"/>
<dbReference type="AlphaFoldDB" id="W6UKF3"/>
<gene>
    <name evidence="1" type="ORF">EGR_11179</name>
</gene>
<organism evidence="1 2">
    <name type="scientific">Echinococcus granulosus</name>
    <name type="common">Hydatid tapeworm</name>
    <dbReference type="NCBI Taxonomy" id="6210"/>
    <lineage>
        <taxon>Eukaryota</taxon>
        <taxon>Metazoa</taxon>
        <taxon>Spiralia</taxon>
        <taxon>Lophotrochozoa</taxon>
        <taxon>Platyhelminthes</taxon>
        <taxon>Cestoda</taxon>
        <taxon>Eucestoda</taxon>
        <taxon>Cyclophyllidea</taxon>
        <taxon>Taeniidae</taxon>
        <taxon>Echinococcus</taxon>
        <taxon>Echinococcus granulosus group</taxon>
    </lineage>
</organism>
<dbReference type="RefSeq" id="XP_024345160.1">
    <property type="nucleotide sequence ID" value="XM_024500426.1"/>
</dbReference>
<dbReference type="KEGG" id="egl:EGR_11179"/>
<protein>
    <submittedName>
        <fullName evidence="1">Uncharacterized protein</fullName>
    </submittedName>
</protein>
<sequence length="267" mass="30212">MNYSKADLKVAIKSFCNRWLMYQAYLRFALNFTGAPWIKNDLISIAGNIDELFKSGSQSRYQIVLQSLAYVPSEQAAKNNRAYGNKMILAHMDLIDKALIGYSKSKRFSFTASPSNEDCWLGQSPSTQTAKLPAASTSNRGNSNEISAKLWQLITSGYFRRSTQAHSSSEENDFQFVEALYSLYAQCQGEKKQKPYRLLLVACILHETSVKRRTLLHTTGSKNTHWYFFYLKAASPINLCLNLIAHSQISLTAYKLCSIDSKPMEHV</sequence>
<comment type="caution">
    <text evidence="1">The sequence shown here is derived from an EMBL/GenBank/DDBJ whole genome shotgun (WGS) entry which is preliminary data.</text>
</comment>
<keyword evidence="2" id="KW-1185">Reference proteome</keyword>
<accession>W6UKF3</accession>
<dbReference type="EMBL" id="APAU02000457">
    <property type="protein sequence ID" value="EUB53964.1"/>
    <property type="molecule type" value="Genomic_DNA"/>
</dbReference>
<evidence type="ECO:0000313" key="1">
    <source>
        <dbReference type="EMBL" id="EUB53964.1"/>
    </source>
</evidence>
<evidence type="ECO:0000313" key="2">
    <source>
        <dbReference type="Proteomes" id="UP000019149"/>
    </source>
</evidence>
<name>W6UKF3_ECHGR</name>
<dbReference type="GeneID" id="36346892"/>
<dbReference type="Proteomes" id="UP000019149">
    <property type="component" value="Unassembled WGS sequence"/>
</dbReference>
<proteinExistence type="predicted"/>